<dbReference type="InterPro" id="IPR036322">
    <property type="entry name" value="WD40_repeat_dom_sf"/>
</dbReference>
<dbReference type="Proteomes" id="UP001470230">
    <property type="component" value="Unassembled WGS sequence"/>
</dbReference>
<dbReference type="SUPFAM" id="SSF50978">
    <property type="entry name" value="WD40 repeat-like"/>
    <property type="match status" value="2"/>
</dbReference>
<accession>A0ABR2GMH4</accession>
<sequence>MCSIEDQIPLFPSSFVPENRDAIDFNSYDIIAVGCGSSINFSYVQNFELKPAFSITIGTSYVTALKFHPVNELLFIGDSKGNLFIYDYSKRLFASHPFSFEENSSITQICFLDLGLLVLNKGCAFGFLDITPKNSKYQFSIVWKNLLPEKTTNFCVDPYRKSRIFIYGRNTNFFMLYSLDKIKKTLKPITEQSFLSNNLTFQDAQYSLHIRNYIFFITEQKVMLYNVECHIAVSITHFQKTSSFLDRFIQFPTDDSKLLCFHKSGAITIFEVREPFNLVSIAEIPFTQQVQQLFMYCLSSLRDDYLACVYSPLGLTLFDLSTFKMVSILPYWCDQTSTFATSGVNYAIGTHKGYIVYGNLFKPEEKAVFRISKKPVTFLSILPEKHIIYWATDGDVGEIDTGFRKLTRYPEHCLSTTKTVGTISGGFMVQRESSVLGLFIDGNEVCIPTKHNIIDFCFNDDGSNTSAGSVMLILETGVILFVDYSKVHGVNKNFTKREANFNIFYTSCSAWRGNNFAIGFKDGIVMTMEIDSNEFERYDIRDVPITKIQYCEDELFVLSEDGNLYSIRNGDVVHCSNMIRNFFIVSSVLFTVIKFDYSIVFVKRSGFESLSLVSKALPLPERGQHIVDFLMSNPVLVNTNYIIANEEEEDDNDFHGQVEFDKIHSLGNIMAMNLKSPVIQRSRPTRTMSNNAKRARSRITPQKSYSYNTASKLCQNIPENLPLPPSHQQQDISEESINISENSQNISENSQNISEDFLKNSEDSQNVSENSLKISEDSQNASEESLHVDQDNLLNLINNSNENASSFQSTHSVISYNFGAYMPQVFSKHSAFNPADRLIPYMSKEGRDFWLHLLNQPSLRLMNISALGNSSRYENTLANILSLLDYTPSLQPIIFDAFLFAHRTEEADKLLSKESPSSPTFMTNSIIGTALVSFDEEMTEQQVARIKSAGIALIMNNKRKEGGKLLRIAKLDSVAASYLIQAGHPIEAMRFVRSLTSEEEKKKDCFEVALKYVEKSRYVEAMLLFITSGEYHPALFCLVKLRLIIDAYVIKAFLLKKKMLREVKGQKALSIPNLVPLKKLCQTIDAQFSSLLMRNNIDAHKFKLTVKPRALSNY</sequence>
<protein>
    <submittedName>
        <fullName evidence="2">Uncharacterized protein</fullName>
    </submittedName>
</protein>
<dbReference type="PANTHER" id="PTHR14593">
    <property type="entry name" value="WD REPEAT-CONTAINING PROTEIN 11"/>
    <property type="match status" value="1"/>
</dbReference>
<proteinExistence type="predicted"/>
<gene>
    <name evidence="2" type="ORF">M9Y10_018053</name>
    <name evidence="3" type="ORF">M9Y10_025501</name>
</gene>
<evidence type="ECO:0000313" key="3">
    <source>
        <dbReference type="EMBL" id="KAK8842642.1"/>
    </source>
</evidence>
<evidence type="ECO:0000313" key="2">
    <source>
        <dbReference type="EMBL" id="KAK8835139.1"/>
    </source>
</evidence>
<dbReference type="InterPro" id="IPR039694">
    <property type="entry name" value="WDR11"/>
</dbReference>
<dbReference type="PANTHER" id="PTHR14593:SF5">
    <property type="entry name" value="WD REPEAT-CONTAINING PROTEIN 11"/>
    <property type="match status" value="1"/>
</dbReference>
<name>A0ABR2GMH4_9EUKA</name>
<keyword evidence="4" id="KW-1185">Reference proteome</keyword>
<organism evidence="2 4">
    <name type="scientific">Tritrichomonas musculus</name>
    <dbReference type="NCBI Taxonomy" id="1915356"/>
    <lineage>
        <taxon>Eukaryota</taxon>
        <taxon>Metamonada</taxon>
        <taxon>Parabasalia</taxon>
        <taxon>Tritrichomonadida</taxon>
        <taxon>Tritrichomonadidae</taxon>
        <taxon>Tritrichomonas</taxon>
    </lineage>
</organism>
<dbReference type="Gene3D" id="6.10.250.1010">
    <property type="match status" value="1"/>
</dbReference>
<feature type="compositionally biased region" description="Polar residues" evidence="1">
    <location>
        <begin position="763"/>
        <end position="783"/>
    </location>
</feature>
<feature type="region of interest" description="Disordered" evidence="1">
    <location>
        <begin position="760"/>
        <end position="786"/>
    </location>
</feature>
<evidence type="ECO:0000256" key="1">
    <source>
        <dbReference type="SAM" id="MobiDB-lite"/>
    </source>
</evidence>
<comment type="caution">
    <text evidence="2">The sequence shown here is derived from an EMBL/GenBank/DDBJ whole genome shotgun (WGS) entry which is preliminary data.</text>
</comment>
<dbReference type="EMBL" id="JAPFFF010000037">
    <property type="protein sequence ID" value="KAK8842642.1"/>
    <property type="molecule type" value="Genomic_DNA"/>
</dbReference>
<feature type="region of interest" description="Disordered" evidence="1">
    <location>
        <begin position="683"/>
        <end position="705"/>
    </location>
</feature>
<reference evidence="2 4" key="1">
    <citation type="submission" date="2024-04" db="EMBL/GenBank/DDBJ databases">
        <title>Tritrichomonas musculus Genome.</title>
        <authorList>
            <person name="Alves-Ferreira E."/>
            <person name="Grigg M."/>
            <person name="Lorenzi H."/>
            <person name="Galac M."/>
        </authorList>
    </citation>
    <scope>NUCLEOTIDE SEQUENCE [LARGE SCALE GENOMIC DNA]</scope>
    <source>
        <strain evidence="2 4">EAF2021</strain>
    </source>
</reference>
<evidence type="ECO:0000313" key="4">
    <source>
        <dbReference type="Proteomes" id="UP001470230"/>
    </source>
</evidence>
<dbReference type="EMBL" id="JAPFFF010000228">
    <property type="protein sequence ID" value="KAK8835139.1"/>
    <property type="molecule type" value="Genomic_DNA"/>
</dbReference>